<name>A0A2T3WDB8_9DEIO</name>
<dbReference type="Gene3D" id="1.25.40.10">
    <property type="entry name" value="Tetratricopeptide repeat domain"/>
    <property type="match status" value="1"/>
</dbReference>
<comment type="caution">
    <text evidence="1">The sequence shown here is derived from an EMBL/GenBank/DDBJ whole genome shotgun (WGS) entry which is preliminary data.</text>
</comment>
<gene>
    <name evidence="1" type="ORF">C8263_01540</name>
</gene>
<dbReference type="AlphaFoldDB" id="A0A2T3WDB8"/>
<dbReference type="SUPFAM" id="SSF48452">
    <property type="entry name" value="TPR-like"/>
    <property type="match status" value="2"/>
</dbReference>
<organism evidence="1 2">
    <name type="scientific">Deinococcus arcticus</name>
    <dbReference type="NCBI Taxonomy" id="2136176"/>
    <lineage>
        <taxon>Bacteria</taxon>
        <taxon>Thermotogati</taxon>
        <taxon>Deinococcota</taxon>
        <taxon>Deinococci</taxon>
        <taxon>Deinococcales</taxon>
        <taxon>Deinococcaceae</taxon>
        <taxon>Deinococcus</taxon>
    </lineage>
</organism>
<dbReference type="InterPro" id="IPR027417">
    <property type="entry name" value="P-loop_NTPase"/>
</dbReference>
<dbReference type="Proteomes" id="UP000240317">
    <property type="component" value="Unassembled WGS sequence"/>
</dbReference>
<dbReference type="InterPro" id="IPR011990">
    <property type="entry name" value="TPR-like_helical_dom_sf"/>
</dbReference>
<dbReference type="EMBL" id="PYSV01000001">
    <property type="protein sequence ID" value="PTA69886.1"/>
    <property type="molecule type" value="Genomic_DNA"/>
</dbReference>
<evidence type="ECO:0000313" key="2">
    <source>
        <dbReference type="Proteomes" id="UP000240317"/>
    </source>
</evidence>
<keyword evidence="2" id="KW-1185">Reference proteome</keyword>
<evidence type="ECO:0000313" key="1">
    <source>
        <dbReference type="EMBL" id="PTA69886.1"/>
    </source>
</evidence>
<accession>A0A2T3WDB8</accession>
<dbReference type="SUPFAM" id="SSF52540">
    <property type="entry name" value="P-loop containing nucleoside triphosphate hydrolases"/>
    <property type="match status" value="1"/>
</dbReference>
<protein>
    <submittedName>
        <fullName evidence="1">Uncharacterized protein</fullName>
    </submittedName>
</protein>
<reference evidence="1 2" key="1">
    <citation type="submission" date="2018-03" db="EMBL/GenBank/DDBJ databases">
        <title>Draft genome of Deinococcus sp. OD32.</title>
        <authorList>
            <person name="Wang X.-P."/>
            <person name="Du Z.-J."/>
        </authorList>
    </citation>
    <scope>NUCLEOTIDE SEQUENCE [LARGE SCALE GENOMIC DNA]</scope>
    <source>
        <strain evidence="1 2">OD32</strain>
    </source>
</reference>
<proteinExistence type="predicted"/>
<sequence>MLAQLRAHLPPPSGGQARGSLRWLEAQMRARGANPSSVRNIVYRGVGTPADKAALRAVLQALAQEVGCALPQAAPARPDLPPELDLLGRSKIRAYRQFVAGVRAGRSPRLIVAGRPGAGKTVLLTQVARTLRDQGVPVTELFLSGDLGGVLPLDMPPGASYAAQAQAQQDAARRALPPRGAVLVRVGQALHWQGAPPRDRSGEALGGAVWAVQCLLAPAPAGLAVLLALDGDCPPDSGAECIELRPPTPAEARAYLMAHLNVSRTEAQRLVQEGGRSPERLTLLARLAREGAGPAELLADPDTRPLTEATAALSAALPDPAAPWPAALLAAALCRDPATLPPHARLLLVPTGDGFQPSAALRGAWASVAPPALVAPLRALAQTGDPALAPARLAAWAALRDLGALAAHLQAHPDDARHLPPLWPALRAAPGGEHRDLLARAVVAHHAGRGEYGAVTLRDALFTLLESPRGAVRAWARVKLAESSLEHGSMDAAQVQLAHPDVTGMAGPDPWVSAAQADALLVQAALARWRGDLTAATQAAADPRAAQGGARAWLWRGLIAKDAGQWAQALAALQAVPAGSPLLSARARYQEGDLLLRLGQPAAALGALQDAAARLAQAGSAPEEQARVLARTATALRRLGHPGPGLRELRRALTLVPPDPRRHADGVPRARLLSEGVPLLLALGRPDEALSWAAGALALLARPEARPAEAAYRARRTRYRAALAYLSRGLGRPYLQPLAGPTRDHPDLAHARALLDTLLAQAGAGADRDHLLALDLRLSRALAEPDAARALALTGEALALAAHPYEQAQALALRAEAALRAAQPGAALADLNRAHALLRRVGDGSAPADPGLHAQLLALEARASVQDGPALLPWLRAALADPALAPFRAGVWREAGAALLAVPVGARWLADWGVNTQGVLALPDALVVHEQALAPVDDAGPEVLA</sequence>